<dbReference type="CDD" id="cd07377">
    <property type="entry name" value="WHTH_GntR"/>
    <property type="match status" value="1"/>
</dbReference>
<organism evidence="5 6">
    <name type="scientific">Aneurinibacillus danicus</name>
    <dbReference type="NCBI Taxonomy" id="267746"/>
    <lineage>
        <taxon>Bacteria</taxon>
        <taxon>Bacillati</taxon>
        <taxon>Bacillota</taxon>
        <taxon>Bacilli</taxon>
        <taxon>Bacillales</taxon>
        <taxon>Paenibacillaceae</taxon>
        <taxon>Aneurinibacillus group</taxon>
        <taxon>Aneurinibacillus</taxon>
    </lineage>
</organism>
<dbReference type="Gene3D" id="1.10.10.10">
    <property type="entry name" value="Winged helix-like DNA-binding domain superfamily/Winged helix DNA-binding domain"/>
    <property type="match status" value="1"/>
</dbReference>
<keyword evidence="3" id="KW-0804">Transcription</keyword>
<keyword evidence="6" id="KW-1185">Reference proteome</keyword>
<keyword evidence="2" id="KW-0238">DNA-binding</keyword>
<gene>
    <name evidence="5" type="ORF">ADA01nite_10360</name>
</gene>
<keyword evidence="1" id="KW-0805">Transcription regulation</keyword>
<dbReference type="AlphaFoldDB" id="A0A511V3T4"/>
<feature type="domain" description="HTH gntR-type" evidence="4">
    <location>
        <begin position="13"/>
        <end position="80"/>
    </location>
</feature>
<dbReference type="PANTHER" id="PTHR43537:SF24">
    <property type="entry name" value="GLUCONATE OPERON TRANSCRIPTIONAL REPRESSOR"/>
    <property type="match status" value="1"/>
</dbReference>
<dbReference type="SMART" id="SM00345">
    <property type="entry name" value="HTH_GNTR"/>
    <property type="match status" value="1"/>
</dbReference>
<sequence>MPIPKDYVTPARISAKEKAFQQLQRWIIDGTLEPGEKLYDIELAEALGISRTPVREALQLLQIRGFIEMHPGKETRVTAIQRDDVLKMYPPLASLQALAAEEAVKNIVPGHIEALKEINMRYEQAIHNGQVFTAMEIDEEFHNLIVEIADNPYILDFSSLLQMHLRRLKYVFLKQHTASNTDSLKEHERVIQALAGGDGEAASAAMKQNWLRPMREVYELLL</sequence>
<dbReference type="Proteomes" id="UP000321157">
    <property type="component" value="Unassembled WGS sequence"/>
</dbReference>
<evidence type="ECO:0000313" key="5">
    <source>
        <dbReference type="EMBL" id="GEN33576.1"/>
    </source>
</evidence>
<dbReference type="GO" id="GO:0003700">
    <property type="term" value="F:DNA-binding transcription factor activity"/>
    <property type="evidence" value="ECO:0007669"/>
    <property type="project" value="InterPro"/>
</dbReference>
<dbReference type="OrthoDB" id="9781630at2"/>
<dbReference type="InterPro" id="IPR008920">
    <property type="entry name" value="TF_FadR/GntR_C"/>
</dbReference>
<dbReference type="SUPFAM" id="SSF48008">
    <property type="entry name" value="GntR ligand-binding domain-like"/>
    <property type="match status" value="1"/>
</dbReference>
<dbReference type="Pfam" id="PF00392">
    <property type="entry name" value="GntR"/>
    <property type="match status" value="1"/>
</dbReference>
<comment type="caution">
    <text evidence="5">The sequence shown here is derived from an EMBL/GenBank/DDBJ whole genome shotgun (WGS) entry which is preliminary data.</text>
</comment>
<dbReference type="RefSeq" id="WP_146808904.1">
    <property type="nucleotide sequence ID" value="NZ_BJXX01000047.1"/>
</dbReference>
<dbReference type="SUPFAM" id="SSF46785">
    <property type="entry name" value="Winged helix' DNA-binding domain"/>
    <property type="match status" value="1"/>
</dbReference>
<evidence type="ECO:0000256" key="3">
    <source>
        <dbReference type="ARBA" id="ARBA00023163"/>
    </source>
</evidence>
<dbReference type="InterPro" id="IPR036388">
    <property type="entry name" value="WH-like_DNA-bd_sf"/>
</dbReference>
<dbReference type="GO" id="GO:0003677">
    <property type="term" value="F:DNA binding"/>
    <property type="evidence" value="ECO:0007669"/>
    <property type="project" value="UniProtKB-KW"/>
</dbReference>
<protein>
    <submittedName>
        <fullName evidence="5">GntR family transcriptional regulator</fullName>
    </submittedName>
</protein>
<dbReference type="EMBL" id="BJXX01000047">
    <property type="protein sequence ID" value="GEN33576.1"/>
    <property type="molecule type" value="Genomic_DNA"/>
</dbReference>
<dbReference type="PROSITE" id="PS50949">
    <property type="entry name" value="HTH_GNTR"/>
    <property type="match status" value="1"/>
</dbReference>
<evidence type="ECO:0000259" key="4">
    <source>
        <dbReference type="PROSITE" id="PS50949"/>
    </source>
</evidence>
<dbReference type="InterPro" id="IPR000524">
    <property type="entry name" value="Tscrpt_reg_HTH_GntR"/>
</dbReference>
<dbReference type="InterPro" id="IPR011711">
    <property type="entry name" value="GntR_C"/>
</dbReference>
<evidence type="ECO:0000256" key="1">
    <source>
        <dbReference type="ARBA" id="ARBA00023015"/>
    </source>
</evidence>
<name>A0A511V3T4_9BACL</name>
<dbReference type="PANTHER" id="PTHR43537">
    <property type="entry name" value="TRANSCRIPTIONAL REGULATOR, GNTR FAMILY"/>
    <property type="match status" value="1"/>
</dbReference>
<evidence type="ECO:0000313" key="6">
    <source>
        <dbReference type="Proteomes" id="UP000321157"/>
    </source>
</evidence>
<dbReference type="InterPro" id="IPR036390">
    <property type="entry name" value="WH_DNA-bd_sf"/>
</dbReference>
<dbReference type="Gene3D" id="1.20.120.530">
    <property type="entry name" value="GntR ligand-binding domain-like"/>
    <property type="match status" value="1"/>
</dbReference>
<dbReference type="SMART" id="SM00895">
    <property type="entry name" value="FCD"/>
    <property type="match status" value="1"/>
</dbReference>
<proteinExistence type="predicted"/>
<reference evidence="5 6" key="1">
    <citation type="submission" date="2019-07" db="EMBL/GenBank/DDBJ databases">
        <title>Whole genome shotgun sequence of Aneurinibacillus danicus NBRC 102444.</title>
        <authorList>
            <person name="Hosoyama A."/>
            <person name="Uohara A."/>
            <person name="Ohji S."/>
            <person name="Ichikawa N."/>
        </authorList>
    </citation>
    <scope>NUCLEOTIDE SEQUENCE [LARGE SCALE GENOMIC DNA]</scope>
    <source>
        <strain evidence="5 6">NBRC 102444</strain>
    </source>
</reference>
<evidence type="ECO:0000256" key="2">
    <source>
        <dbReference type="ARBA" id="ARBA00023125"/>
    </source>
</evidence>
<accession>A0A511V3T4</accession>
<dbReference type="Pfam" id="PF07729">
    <property type="entry name" value="FCD"/>
    <property type="match status" value="1"/>
</dbReference>